<dbReference type="GO" id="GO:0005524">
    <property type="term" value="F:ATP binding"/>
    <property type="evidence" value="ECO:0007669"/>
    <property type="project" value="InterPro"/>
</dbReference>
<evidence type="ECO:0000259" key="3">
    <source>
        <dbReference type="Pfam" id="PF05362"/>
    </source>
</evidence>
<name>A0A8T4KV42_9ARCH</name>
<dbReference type="Pfam" id="PF05362">
    <property type="entry name" value="Lon_C"/>
    <property type="match status" value="1"/>
</dbReference>
<reference evidence="4" key="2">
    <citation type="submission" date="2021-05" db="EMBL/GenBank/DDBJ databases">
        <title>Protein family content uncovers lineage relationships and bacterial pathway maintenance mechanisms in DPANN archaea.</title>
        <authorList>
            <person name="Castelle C.J."/>
            <person name="Meheust R."/>
            <person name="Jaffe A.L."/>
            <person name="Seitz K."/>
            <person name="Gong X."/>
            <person name="Baker B.J."/>
            <person name="Banfield J.F."/>
        </authorList>
    </citation>
    <scope>NUCLEOTIDE SEQUENCE</scope>
    <source>
        <strain evidence="4">RIFCSPLOWO2_01_FULL_43_13</strain>
    </source>
</reference>
<feature type="domain" description="Lon proteolytic" evidence="3">
    <location>
        <begin position="125"/>
        <end position="189"/>
    </location>
</feature>
<dbReference type="SUPFAM" id="SSF54211">
    <property type="entry name" value="Ribosomal protein S5 domain 2-like"/>
    <property type="match status" value="1"/>
</dbReference>
<organism evidence="4 5">
    <name type="scientific">Candidatus Iainarchaeum sp</name>
    <dbReference type="NCBI Taxonomy" id="3101447"/>
    <lineage>
        <taxon>Archaea</taxon>
        <taxon>Candidatus Iainarchaeota</taxon>
        <taxon>Candidatus Iainarchaeia</taxon>
        <taxon>Candidatus Iainarchaeales</taxon>
        <taxon>Candidatus Iainarchaeaceae</taxon>
        <taxon>Candidatus Iainarchaeum</taxon>
    </lineage>
</organism>
<feature type="transmembrane region" description="Helical" evidence="2">
    <location>
        <begin position="9"/>
        <end position="27"/>
    </location>
</feature>
<evidence type="ECO:0000313" key="5">
    <source>
        <dbReference type="Proteomes" id="UP000680185"/>
    </source>
</evidence>
<dbReference type="InterPro" id="IPR027065">
    <property type="entry name" value="Lon_Prtase"/>
</dbReference>
<protein>
    <recommendedName>
        <fullName evidence="3">Lon proteolytic domain-containing protein</fullName>
    </recommendedName>
</protein>
<dbReference type="Gene3D" id="3.30.230.10">
    <property type="match status" value="1"/>
</dbReference>
<dbReference type="GO" id="GO:0004252">
    <property type="term" value="F:serine-type endopeptidase activity"/>
    <property type="evidence" value="ECO:0007669"/>
    <property type="project" value="InterPro"/>
</dbReference>
<gene>
    <name evidence="4" type="ORF">J4478_00295</name>
</gene>
<comment type="subcellular location">
    <subcellularLocation>
        <location evidence="1">Membrane</location>
        <topology evidence="1">Multi-pass membrane protein</topology>
    </subcellularLocation>
</comment>
<dbReference type="EMBL" id="JAGVWB010000002">
    <property type="protein sequence ID" value="MBS3057824.1"/>
    <property type="molecule type" value="Genomic_DNA"/>
</dbReference>
<dbReference type="PRINTS" id="PR00830">
    <property type="entry name" value="ENDOLAPTASE"/>
</dbReference>
<dbReference type="GO" id="GO:0016020">
    <property type="term" value="C:membrane"/>
    <property type="evidence" value="ECO:0007669"/>
    <property type="project" value="UniProtKB-SubCell"/>
</dbReference>
<dbReference type="GO" id="GO:0004176">
    <property type="term" value="F:ATP-dependent peptidase activity"/>
    <property type="evidence" value="ECO:0007669"/>
    <property type="project" value="InterPro"/>
</dbReference>
<dbReference type="InterPro" id="IPR014721">
    <property type="entry name" value="Ribsml_uS5_D2-typ_fold_subgr"/>
</dbReference>
<dbReference type="Proteomes" id="UP000680185">
    <property type="component" value="Unassembled WGS sequence"/>
</dbReference>
<dbReference type="InterPro" id="IPR008269">
    <property type="entry name" value="Lon_proteolytic"/>
</dbReference>
<sequence length="249" mass="26388">MGEFLLKSANVIFALVIVFAIGFYLGGNFSNAPAISLEKLPEKTLSAKANILAVDSQGKGIVSQASVEINSGSGRILLSLNPFVEPDTQDSAKTAASIAQEFTGKSLSDKDVIYSIENSPASLVGGPSAGAALTLATIAAIQEKRVRSDAAITGTIQADGKIGEVGGVIEKASAAAEKGLKLFVVPKGQKTLTYYEQRQEETRRGNFTITRTVYVPKTIDLQEYLKQEGFEIQVEEVASIQEAAALMIE</sequence>
<dbReference type="GO" id="GO:0006508">
    <property type="term" value="P:proteolysis"/>
    <property type="evidence" value="ECO:0007669"/>
    <property type="project" value="InterPro"/>
</dbReference>
<keyword evidence="2" id="KW-0812">Transmembrane</keyword>
<evidence type="ECO:0000256" key="2">
    <source>
        <dbReference type="SAM" id="Phobius"/>
    </source>
</evidence>
<keyword evidence="2" id="KW-0472">Membrane</keyword>
<dbReference type="PANTHER" id="PTHR10046">
    <property type="entry name" value="ATP DEPENDENT LON PROTEASE FAMILY MEMBER"/>
    <property type="match status" value="1"/>
</dbReference>
<reference evidence="4" key="1">
    <citation type="submission" date="2021-03" db="EMBL/GenBank/DDBJ databases">
        <authorList>
            <person name="Jaffe A."/>
        </authorList>
    </citation>
    <scope>NUCLEOTIDE SEQUENCE</scope>
    <source>
        <strain evidence="4">RIFCSPLOWO2_01_FULL_43_13</strain>
    </source>
</reference>
<dbReference type="AlphaFoldDB" id="A0A8T4KV42"/>
<proteinExistence type="predicted"/>
<accession>A0A8T4KV42</accession>
<evidence type="ECO:0000256" key="1">
    <source>
        <dbReference type="ARBA" id="ARBA00004141"/>
    </source>
</evidence>
<evidence type="ECO:0000313" key="4">
    <source>
        <dbReference type="EMBL" id="MBS3057824.1"/>
    </source>
</evidence>
<comment type="caution">
    <text evidence="4">The sequence shown here is derived from an EMBL/GenBank/DDBJ whole genome shotgun (WGS) entry which is preliminary data.</text>
</comment>
<dbReference type="InterPro" id="IPR020568">
    <property type="entry name" value="Ribosomal_Su5_D2-typ_SF"/>
</dbReference>
<dbReference type="GO" id="GO:0030163">
    <property type="term" value="P:protein catabolic process"/>
    <property type="evidence" value="ECO:0007669"/>
    <property type="project" value="InterPro"/>
</dbReference>
<keyword evidence="2" id="KW-1133">Transmembrane helix</keyword>